<dbReference type="EMBL" id="JABFJV010000261">
    <property type="protein sequence ID" value="NOK37874.1"/>
    <property type="molecule type" value="Genomic_DNA"/>
</dbReference>
<dbReference type="RefSeq" id="WP_171437698.1">
    <property type="nucleotide sequence ID" value="NZ_JABFJV010000261.1"/>
</dbReference>
<protein>
    <submittedName>
        <fullName evidence="1">Uncharacterized protein</fullName>
    </submittedName>
</protein>
<organism evidence="1 2">
    <name type="scientific">Corallococcus exercitus</name>
    <dbReference type="NCBI Taxonomy" id="2316736"/>
    <lineage>
        <taxon>Bacteria</taxon>
        <taxon>Pseudomonadati</taxon>
        <taxon>Myxococcota</taxon>
        <taxon>Myxococcia</taxon>
        <taxon>Myxococcales</taxon>
        <taxon>Cystobacterineae</taxon>
        <taxon>Myxococcaceae</taxon>
        <taxon>Corallococcus</taxon>
    </lineage>
</organism>
<comment type="caution">
    <text evidence="1">The sequence shown here is derived from an EMBL/GenBank/DDBJ whole genome shotgun (WGS) entry which is preliminary data.</text>
</comment>
<name>A0A7Y4KRJ3_9BACT</name>
<dbReference type="Proteomes" id="UP000563426">
    <property type="component" value="Unassembled WGS sequence"/>
</dbReference>
<sequence length="130" mass="14160">MGLAERTEWATFKQESFASKVEELKRAAGGADLQVTLDEASFTTVAAIQMLSNGIFDRLIDDLKSVCRDDIGRQAVREGIQTVHIVHKDAPGYTLDLKDGTLAIQAKVDGSIGEDLPGYGAYKSFLLKKL</sequence>
<keyword evidence="2" id="KW-1185">Reference proteome</keyword>
<proteinExistence type="predicted"/>
<evidence type="ECO:0000313" key="1">
    <source>
        <dbReference type="EMBL" id="NOK37874.1"/>
    </source>
</evidence>
<dbReference type="AlphaFoldDB" id="A0A7Y4KRJ3"/>
<accession>A0A7Y4KRJ3</accession>
<reference evidence="1 2" key="1">
    <citation type="submission" date="2020-05" db="EMBL/GenBank/DDBJ databases">
        <authorList>
            <person name="Whitworth D."/>
        </authorList>
    </citation>
    <scope>NUCLEOTIDE SEQUENCE [LARGE SCALE GENOMIC DNA]</scope>
    <source>
        <strain evidence="1 2">AB043B</strain>
    </source>
</reference>
<gene>
    <name evidence="1" type="ORF">HMI49_32210</name>
</gene>
<evidence type="ECO:0000313" key="2">
    <source>
        <dbReference type="Proteomes" id="UP000563426"/>
    </source>
</evidence>